<reference evidence="1 2" key="1">
    <citation type="submission" date="2017-11" db="EMBL/GenBank/DDBJ databases">
        <authorList>
            <person name="Han C.G."/>
        </authorList>
    </citation>
    <scope>NUCLEOTIDE SEQUENCE [LARGE SCALE GENOMIC DNA]</scope>
    <source>
        <strain evidence="1 2">A11</strain>
    </source>
</reference>
<proteinExistence type="predicted"/>
<dbReference type="EMBL" id="PIDS01002323">
    <property type="protein sequence ID" value="PLL15336.1"/>
    <property type="molecule type" value="Genomic_DNA"/>
</dbReference>
<gene>
    <name evidence="1" type="ORF">CWN50_36365</name>
</gene>
<evidence type="ECO:0000313" key="1">
    <source>
        <dbReference type="EMBL" id="PLL15336.1"/>
    </source>
</evidence>
<sequence>MTILEQLYASSGSEVIHDTLQITAGDQNYWLTRGWDNITVTLEDGQQATFEGCAIDIALPARNADGTQDLKFAISNIDGVVSDAIDRILDEMKSATLTFRRYISSDLSAPAASPYTLDVKSGSWTATAVQVTAGYMNILKTAWPRNRYNLSEHPGLRYMSS</sequence>
<comment type="caution">
    <text evidence="1">The sequence shown here is derived from an EMBL/GenBank/DDBJ whole genome shotgun (WGS) entry which is preliminary data.</text>
</comment>
<name>A0A2J4P950_9ENTR</name>
<dbReference type="Proteomes" id="UP000234505">
    <property type="component" value="Unassembled WGS sequence"/>
</dbReference>
<protein>
    <submittedName>
        <fullName evidence="1">ArsR family transcriptional regulator</fullName>
    </submittedName>
</protein>
<dbReference type="Pfam" id="PF08875">
    <property type="entry name" value="DUF1833"/>
    <property type="match status" value="1"/>
</dbReference>
<evidence type="ECO:0000313" key="2">
    <source>
        <dbReference type="Proteomes" id="UP000234505"/>
    </source>
</evidence>
<dbReference type="InterPro" id="IPR014974">
    <property type="entry name" value="DUF1833"/>
</dbReference>
<dbReference type="AlphaFoldDB" id="A0A2J4P950"/>
<accession>A0A2J4P950</accession>
<organism evidence="1 2">
    <name type="scientific">Klebsiella michiganensis</name>
    <dbReference type="NCBI Taxonomy" id="1134687"/>
    <lineage>
        <taxon>Bacteria</taxon>
        <taxon>Pseudomonadati</taxon>
        <taxon>Pseudomonadota</taxon>
        <taxon>Gammaproteobacteria</taxon>
        <taxon>Enterobacterales</taxon>
        <taxon>Enterobacteriaceae</taxon>
        <taxon>Klebsiella/Raoultella group</taxon>
        <taxon>Klebsiella</taxon>
    </lineage>
</organism>
<reference evidence="1 2" key="2">
    <citation type="submission" date="2018-01" db="EMBL/GenBank/DDBJ databases">
        <title>Genomic study of Klebsiella pneumoniae.</title>
        <authorList>
            <person name="Yang Y."/>
            <person name="Bicalho R."/>
        </authorList>
    </citation>
    <scope>NUCLEOTIDE SEQUENCE [LARGE SCALE GENOMIC DNA]</scope>
    <source>
        <strain evidence="1 2">A11</strain>
    </source>
</reference>